<name>A0A8S0PCV1_OLEEU</name>
<dbReference type="EMBL" id="CACTIH010000028">
    <property type="protein sequence ID" value="CAA2936523.1"/>
    <property type="molecule type" value="Genomic_DNA"/>
</dbReference>
<organism evidence="1 2">
    <name type="scientific">Olea europaea subsp. europaea</name>
    <dbReference type="NCBI Taxonomy" id="158383"/>
    <lineage>
        <taxon>Eukaryota</taxon>
        <taxon>Viridiplantae</taxon>
        <taxon>Streptophyta</taxon>
        <taxon>Embryophyta</taxon>
        <taxon>Tracheophyta</taxon>
        <taxon>Spermatophyta</taxon>
        <taxon>Magnoliopsida</taxon>
        <taxon>eudicotyledons</taxon>
        <taxon>Gunneridae</taxon>
        <taxon>Pentapetalae</taxon>
        <taxon>asterids</taxon>
        <taxon>lamiids</taxon>
        <taxon>Lamiales</taxon>
        <taxon>Oleaceae</taxon>
        <taxon>Oleeae</taxon>
        <taxon>Olea</taxon>
    </lineage>
</organism>
<feature type="non-terminal residue" evidence="1">
    <location>
        <position position="97"/>
    </location>
</feature>
<keyword evidence="2" id="KW-1185">Reference proteome</keyword>
<protein>
    <submittedName>
        <fullName evidence="1">Uncharacterized protein</fullName>
    </submittedName>
</protein>
<dbReference type="AlphaFoldDB" id="A0A8S0PCV1"/>
<dbReference type="Proteomes" id="UP000594638">
    <property type="component" value="Unassembled WGS sequence"/>
</dbReference>
<accession>A0A8S0PCV1</accession>
<evidence type="ECO:0000313" key="1">
    <source>
        <dbReference type="EMBL" id="CAA2936523.1"/>
    </source>
</evidence>
<evidence type="ECO:0000313" key="2">
    <source>
        <dbReference type="Proteomes" id="UP000594638"/>
    </source>
</evidence>
<comment type="caution">
    <text evidence="1">The sequence shown here is derived from an EMBL/GenBank/DDBJ whole genome shotgun (WGS) entry which is preliminary data.</text>
</comment>
<gene>
    <name evidence="1" type="ORF">OLEA9_A030034</name>
</gene>
<proteinExistence type="predicted"/>
<dbReference type="Gramene" id="OE9A030034T1">
    <property type="protein sequence ID" value="OE9A030034C1"/>
    <property type="gene ID" value="OE9A030034"/>
</dbReference>
<reference evidence="1 2" key="1">
    <citation type="submission" date="2019-12" db="EMBL/GenBank/DDBJ databases">
        <authorList>
            <person name="Alioto T."/>
            <person name="Alioto T."/>
            <person name="Gomez Garrido J."/>
        </authorList>
    </citation>
    <scope>NUCLEOTIDE SEQUENCE [LARGE SCALE GENOMIC DNA]</scope>
</reference>
<sequence length="97" mass="11255">MTFMTNSSFGNVQEHVAETWFRCKFWQRARACCRNLVSATCNARCRSGVSATCIARCRNWLLKPSFNNVQEHVVETLLKRSFGNVLLHVVETWFQQP</sequence>